<gene>
    <name evidence="1" type="ORF">GPUH_LOCUS19111</name>
</gene>
<proteinExistence type="predicted"/>
<name>A0A183EDR9_9BILA</name>
<organism evidence="3">
    <name type="scientific">Gongylonema pulchrum</name>
    <dbReference type="NCBI Taxonomy" id="637853"/>
    <lineage>
        <taxon>Eukaryota</taxon>
        <taxon>Metazoa</taxon>
        <taxon>Ecdysozoa</taxon>
        <taxon>Nematoda</taxon>
        <taxon>Chromadorea</taxon>
        <taxon>Rhabditida</taxon>
        <taxon>Spirurina</taxon>
        <taxon>Spiruromorpha</taxon>
        <taxon>Spiruroidea</taxon>
        <taxon>Gongylonematidae</taxon>
        <taxon>Gongylonema</taxon>
    </lineage>
</organism>
<reference evidence="3" key="1">
    <citation type="submission" date="2016-06" db="UniProtKB">
        <authorList>
            <consortium name="WormBaseParasite"/>
        </authorList>
    </citation>
    <scope>IDENTIFICATION</scope>
</reference>
<evidence type="ECO:0000313" key="2">
    <source>
        <dbReference type="Proteomes" id="UP000271098"/>
    </source>
</evidence>
<dbReference type="WBParaSite" id="GPUH_0001913501-mRNA-1">
    <property type="protein sequence ID" value="GPUH_0001913501-mRNA-1"/>
    <property type="gene ID" value="GPUH_0001913501"/>
</dbReference>
<dbReference type="AlphaFoldDB" id="A0A183EDR9"/>
<dbReference type="Proteomes" id="UP000271098">
    <property type="component" value="Unassembled WGS sequence"/>
</dbReference>
<sequence>MFASSVFARAWQQLRSYGDYVRKVRAMKSFLGRMSHAEDVHSLTKFIVTFDDYPLMMKNSGAYQLNLRTVSYAEIVEKLQQEVGVLKQKCILLDMVNCPEHNCYVPVCGLPLQRSDVPLTVSVENYCEELENRLTGRFFSPRLAVTMLKCDLERSLIATVNYFAMIYISFTRILIQI</sequence>
<protein>
    <submittedName>
        <fullName evidence="3">Ubiquitin-like domain-containing protein</fullName>
    </submittedName>
</protein>
<accession>A0A183EDR9</accession>
<evidence type="ECO:0000313" key="1">
    <source>
        <dbReference type="EMBL" id="VDN33161.1"/>
    </source>
</evidence>
<dbReference type="EMBL" id="UYRT01087933">
    <property type="protein sequence ID" value="VDN33161.1"/>
    <property type="molecule type" value="Genomic_DNA"/>
</dbReference>
<keyword evidence="2" id="KW-1185">Reference proteome</keyword>
<reference evidence="1 2" key="2">
    <citation type="submission" date="2018-11" db="EMBL/GenBank/DDBJ databases">
        <authorList>
            <consortium name="Pathogen Informatics"/>
        </authorList>
    </citation>
    <scope>NUCLEOTIDE SEQUENCE [LARGE SCALE GENOMIC DNA]</scope>
</reference>
<evidence type="ECO:0000313" key="3">
    <source>
        <dbReference type="WBParaSite" id="GPUH_0001913501-mRNA-1"/>
    </source>
</evidence>